<dbReference type="AlphaFoldDB" id="A0A6L2K2D1"/>
<dbReference type="PROSITE" id="PS50158">
    <property type="entry name" value="ZF_CCHC"/>
    <property type="match status" value="1"/>
</dbReference>
<dbReference type="SUPFAM" id="SSF57756">
    <property type="entry name" value="Retrovirus zinc finger-like domains"/>
    <property type="match status" value="1"/>
</dbReference>
<keyword evidence="1" id="KW-0862">Zinc</keyword>
<dbReference type="PANTHER" id="PTHR11439:SF495">
    <property type="entry name" value="REVERSE TRANSCRIPTASE, RNA-DEPENDENT DNA POLYMERASE-RELATED"/>
    <property type="match status" value="1"/>
</dbReference>
<evidence type="ECO:0000313" key="4">
    <source>
        <dbReference type="EMBL" id="GEU43463.1"/>
    </source>
</evidence>
<feature type="compositionally biased region" description="Polar residues" evidence="2">
    <location>
        <begin position="996"/>
        <end position="1013"/>
    </location>
</feature>
<feature type="region of interest" description="Disordered" evidence="2">
    <location>
        <begin position="994"/>
        <end position="1031"/>
    </location>
</feature>
<dbReference type="PANTHER" id="PTHR11439">
    <property type="entry name" value="GAG-POL-RELATED RETROTRANSPOSON"/>
    <property type="match status" value="1"/>
</dbReference>
<dbReference type="GO" id="GO:0008270">
    <property type="term" value="F:zinc ion binding"/>
    <property type="evidence" value="ECO:0007669"/>
    <property type="project" value="UniProtKB-KW"/>
</dbReference>
<dbReference type="EMBL" id="BKCJ010001712">
    <property type="protein sequence ID" value="GEU43463.1"/>
    <property type="molecule type" value="Genomic_DNA"/>
</dbReference>
<evidence type="ECO:0000259" key="3">
    <source>
        <dbReference type="PROSITE" id="PS50158"/>
    </source>
</evidence>
<feature type="domain" description="CCHC-type" evidence="3">
    <location>
        <begin position="38"/>
        <end position="52"/>
    </location>
</feature>
<dbReference type="InterPro" id="IPR025724">
    <property type="entry name" value="GAG-pre-integrase_dom"/>
</dbReference>
<dbReference type="InterPro" id="IPR036875">
    <property type="entry name" value="Znf_CCHC_sf"/>
</dbReference>
<organism evidence="4">
    <name type="scientific">Tanacetum cinerariifolium</name>
    <name type="common">Dalmatian daisy</name>
    <name type="synonym">Chrysanthemum cinerariifolium</name>
    <dbReference type="NCBI Taxonomy" id="118510"/>
    <lineage>
        <taxon>Eukaryota</taxon>
        <taxon>Viridiplantae</taxon>
        <taxon>Streptophyta</taxon>
        <taxon>Embryophyta</taxon>
        <taxon>Tracheophyta</taxon>
        <taxon>Spermatophyta</taxon>
        <taxon>Magnoliopsida</taxon>
        <taxon>eudicotyledons</taxon>
        <taxon>Gunneridae</taxon>
        <taxon>Pentapetalae</taxon>
        <taxon>asterids</taxon>
        <taxon>campanulids</taxon>
        <taxon>Asterales</taxon>
        <taxon>Asteraceae</taxon>
        <taxon>Asteroideae</taxon>
        <taxon>Anthemideae</taxon>
        <taxon>Anthemidinae</taxon>
        <taxon>Tanacetum</taxon>
    </lineage>
</organism>
<accession>A0A6L2K2D1</accession>
<evidence type="ECO:0000256" key="1">
    <source>
        <dbReference type="PROSITE-ProRule" id="PRU00047"/>
    </source>
</evidence>
<dbReference type="InterPro" id="IPR001878">
    <property type="entry name" value="Znf_CCHC"/>
</dbReference>
<proteinExistence type="predicted"/>
<feature type="compositionally biased region" description="Basic and acidic residues" evidence="2">
    <location>
        <begin position="1014"/>
        <end position="1028"/>
    </location>
</feature>
<reference evidence="4" key="1">
    <citation type="journal article" date="2019" name="Sci. Rep.">
        <title>Draft genome of Tanacetum cinerariifolium, the natural source of mosquito coil.</title>
        <authorList>
            <person name="Yamashiro T."/>
            <person name="Shiraishi A."/>
            <person name="Satake H."/>
            <person name="Nakayama K."/>
        </authorList>
    </citation>
    <scope>NUCLEOTIDE SEQUENCE</scope>
</reference>
<feature type="compositionally biased region" description="Basic and acidic residues" evidence="2">
    <location>
        <begin position="834"/>
        <end position="848"/>
    </location>
</feature>
<feature type="region of interest" description="Disordered" evidence="2">
    <location>
        <begin position="814"/>
        <end position="848"/>
    </location>
</feature>
<dbReference type="GO" id="GO:0003676">
    <property type="term" value="F:nucleic acid binding"/>
    <property type="evidence" value="ECO:0007669"/>
    <property type="project" value="InterPro"/>
</dbReference>
<dbReference type="CDD" id="cd09272">
    <property type="entry name" value="RNase_HI_RT_Ty1"/>
    <property type="match status" value="1"/>
</dbReference>
<sequence>MKLAILTMRVKRFIKKTGRNLNFNGKETVVFDKTKVECYNCHMRGHFARECRAPKSQGNRNGDNTRRVVLVETFSNALVVTDGMGYDWSYQAEKGPTDFALMAYSSSGSSSQLNEKDLNNKSDVFENASDSSVNESEEDNNQANDRYKAGEGYHPVSPPYTGNFMPSRPDLSFADLDDSVFKFAISETVTSVHETETSVSKTSKESMEKPKTVRSNASIIEDWESDSDDDYYQEIDGGFVAFGGSLKRGKNSGKRKIRTGKLDFEDVYFVKELKFNLFFISQMCDKKNSVLFIETECLVLSPNFKLLDENQVLLKVPRLNNMYTFDLKNIAPSGGLICLFAKATIDESNLWHRRLGHINFKTMNKLVRGNLVRGGLICLFAKATIDESNLWHRRLGHINFKTMNKLKGKQHKAFYKTKLVSSISQPLQMLHMDLFGLTFVKSLNNKMYCLVVTNDFSRSSNIDFMKPFGCPVTILNTLDHLGKFERNVGEGFLVGYSINRRSPEWLFDIDSLTKSMNYEPVTAGNQTNDDACIEINVNVGKVEQEKASDHEFILLPFMHSKSPLSSSTQSSDDKDTDEKYDGIFISQDKYMVDILKKFDFTTVKTTSTLIEPNKALIKDAEAEDVDVHLYRSMIGSLMYLTASRPDIMFNVCTCARFQVAPKTSHLHDMKRIFRYLKASLWYTRDSPFDLDAFSDSDYARASLDGKSTTGGCKFLDKRLISWQCKKQTIVPNSTVEAEYVIVANYCGQVLWIQNQLLDYGFNFMNTKIYINNENGKKVIVNEASIRHDLRLNDAKGTACLPNVAIFEELARMGKHKSRRKQRKETEVSQDETPIEEHIPTPSHDPLHSGKDRLQLNKLIEICTKLSGMVLYLEQIKTNQAAEIEKLKKRVKKLEGKKKKRTHGLKRLYKGRMNDQDIFRVNDLDGDEVVVDVSAGEKEEQSEKVAEKEVSTADPVTTAGEVVTTADVKPKAITTAATTVTTVSTRPNKKEIIMQEPSETPSSKPIVSSQQPSQPKDKCKAKMVEPERPLKRKKQIIMDEQIAKDLEAQMQADLKEEQRIVK</sequence>
<evidence type="ECO:0000256" key="2">
    <source>
        <dbReference type="SAM" id="MobiDB-lite"/>
    </source>
</evidence>
<keyword evidence="1" id="KW-0863">Zinc-finger</keyword>
<feature type="region of interest" description="Disordered" evidence="2">
    <location>
        <begin position="126"/>
        <end position="149"/>
    </location>
</feature>
<protein>
    <submittedName>
        <fullName evidence="4">Putative ribonuclease H-like domain-containing protein</fullName>
    </submittedName>
</protein>
<gene>
    <name evidence="4" type="ORF">Tci_015441</name>
</gene>
<comment type="caution">
    <text evidence="4">The sequence shown here is derived from an EMBL/GenBank/DDBJ whole genome shotgun (WGS) entry which is preliminary data.</text>
</comment>
<dbReference type="SMART" id="SM00343">
    <property type="entry name" value="ZnF_C2HC"/>
    <property type="match status" value="1"/>
</dbReference>
<dbReference type="Pfam" id="PF13976">
    <property type="entry name" value="gag_pre-integrs"/>
    <property type="match status" value="2"/>
</dbReference>
<keyword evidence="1" id="KW-0479">Metal-binding</keyword>
<dbReference type="Gene3D" id="4.10.60.10">
    <property type="entry name" value="Zinc finger, CCHC-type"/>
    <property type="match status" value="1"/>
</dbReference>
<name>A0A6L2K2D1_TANCI</name>